<reference evidence="2 3" key="1">
    <citation type="submission" date="2022-01" db="EMBL/GenBank/DDBJ databases">
        <title>Octadecabacter sp. nov., isolated from a marine alga.</title>
        <authorList>
            <person name="Jin M.S."/>
            <person name="Kim H.M."/>
            <person name="Han D.M."/>
            <person name="Jung J.J."/>
            <person name="Jeon C.O."/>
        </authorList>
    </citation>
    <scope>NUCLEOTIDE SEQUENCE [LARGE SCALE GENOMIC DNA]</scope>
    <source>
        <strain evidence="2 3">G9-8</strain>
    </source>
</reference>
<keyword evidence="1" id="KW-0812">Transmembrane</keyword>
<protein>
    <recommendedName>
        <fullName evidence="4">PH domain-containing protein</fullName>
    </recommendedName>
</protein>
<evidence type="ECO:0000313" key="3">
    <source>
        <dbReference type="Proteomes" id="UP001200557"/>
    </source>
</evidence>
<feature type="transmembrane region" description="Helical" evidence="1">
    <location>
        <begin position="6"/>
        <end position="32"/>
    </location>
</feature>
<keyword evidence="1" id="KW-1133">Transmembrane helix</keyword>
<accession>A0ABS9CW40</accession>
<sequence length="120" mass="13305">MIWAGLFALWAGLDMATWIALFLAAFTLPALWDIIRDPRNTIEVWPNRIVWSSTLGQGDRTDVDHVRLNRRFDGTFKATLVHVGGATTRLPPDIAPPVDAFEAALKDAGIASQRHPFSPI</sequence>
<evidence type="ECO:0000256" key="1">
    <source>
        <dbReference type="SAM" id="Phobius"/>
    </source>
</evidence>
<evidence type="ECO:0000313" key="2">
    <source>
        <dbReference type="EMBL" id="MCF2870243.1"/>
    </source>
</evidence>
<proteinExistence type="predicted"/>
<comment type="caution">
    <text evidence="2">The sequence shown here is derived from an EMBL/GenBank/DDBJ whole genome shotgun (WGS) entry which is preliminary data.</text>
</comment>
<organism evidence="2 3">
    <name type="scientific">Octadecabacter dasysiphoniae</name>
    <dbReference type="NCBI Taxonomy" id="2909341"/>
    <lineage>
        <taxon>Bacteria</taxon>
        <taxon>Pseudomonadati</taxon>
        <taxon>Pseudomonadota</taxon>
        <taxon>Alphaproteobacteria</taxon>
        <taxon>Rhodobacterales</taxon>
        <taxon>Roseobacteraceae</taxon>
        <taxon>Octadecabacter</taxon>
    </lineage>
</organism>
<keyword evidence="1" id="KW-0472">Membrane</keyword>
<gene>
    <name evidence="2" type="ORF">L0664_04115</name>
</gene>
<evidence type="ECO:0008006" key="4">
    <source>
        <dbReference type="Google" id="ProtNLM"/>
    </source>
</evidence>
<dbReference type="Proteomes" id="UP001200557">
    <property type="component" value="Unassembled WGS sequence"/>
</dbReference>
<dbReference type="RefSeq" id="WP_235224354.1">
    <property type="nucleotide sequence ID" value="NZ_JAKGAQ010000001.1"/>
</dbReference>
<keyword evidence="3" id="KW-1185">Reference proteome</keyword>
<dbReference type="EMBL" id="JAKGAQ010000001">
    <property type="protein sequence ID" value="MCF2870243.1"/>
    <property type="molecule type" value="Genomic_DNA"/>
</dbReference>
<name>A0ABS9CW40_9RHOB</name>